<dbReference type="SUPFAM" id="SSF52540">
    <property type="entry name" value="P-loop containing nucleoside triphosphate hydrolases"/>
    <property type="match status" value="1"/>
</dbReference>
<feature type="compositionally biased region" description="Basic and acidic residues" evidence="1">
    <location>
        <begin position="305"/>
        <end position="318"/>
    </location>
</feature>
<feature type="region of interest" description="Disordered" evidence="1">
    <location>
        <begin position="292"/>
        <end position="318"/>
    </location>
</feature>
<sequence length="330" mass="35964">MTSVLYPDLPENGLIVLIGASGAGKSTLARTWPASQVLSLDALRGTVSDDPGDQSATGDAADVLKLILERRMARHLNTVIDATNLNQPVRAELVMAAKRHGMPTAAVVVATPLPVCLERQGPRPDNRRVPEDVVRSQHQAMVHSHQRLTAEGFNTIVFADALYRLEPFLGRLSQVREADLGRDGSDGLGDLWLARRFFGPEILPLWRWRPGSDLVTGRDRVAEIRLGQQYLTLALREDVDGEGDFGFDVLLPCPTDPECDGQAWAPSYSVTDLHKALTGAMDNDPEIVCTVHGGPDDVDQEADDHDERGRDDDPEGRADLKAQAMEAISA</sequence>
<protein>
    <submittedName>
        <fullName evidence="2">ATP/GTP-binding protein</fullName>
    </submittedName>
</protein>
<dbReference type="KEGG" id="sgb:WQO_34210"/>
<keyword evidence="2" id="KW-0614">Plasmid</keyword>
<dbReference type="InterPro" id="IPR027417">
    <property type="entry name" value="P-loop_NTPase"/>
</dbReference>
<dbReference type="GeneID" id="27787502"/>
<dbReference type="Pfam" id="PF13671">
    <property type="entry name" value="AAA_33"/>
    <property type="match status" value="1"/>
</dbReference>
<gene>
    <name evidence="2" type="ORF">WQO_34210</name>
</gene>
<evidence type="ECO:0000313" key="3">
    <source>
        <dbReference type="Proteomes" id="UP000064183"/>
    </source>
</evidence>
<dbReference type="Gene3D" id="3.40.50.300">
    <property type="entry name" value="P-loop containing nucleotide triphosphate hydrolases"/>
    <property type="match status" value="1"/>
</dbReference>
<name>A0A0U2TBL0_STRGL</name>
<evidence type="ECO:0000313" key="2">
    <source>
        <dbReference type="EMBL" id="ALU98496.1"/>
    </source>
</evidence>
<proteinExistence type="predicted"/>
<organism evidence="2 3">
    <name type="scientific">Streptomyces globisporus C-1027</name>
    <dbReference type="NCBI Taxonomy" id="1172567"/>
    <lineage>
        <taxon>Bacteria</taxon>
        <taxon>Bacillati</taxon>
        <taxon>Actinomycetota</taxon>
        <taxon>Actinomycetes</taxon>
        <taxon>Kitasatosporales</taxon>
        <taxon>Streptomycetaceae</taxon>
        <taxon>Streptomyces</taxon>
    </lineage>
</organism>
<reference evidence="2 3" key="1">
    <citation type="journal article" date="2012" name="J. Bacteriol.">
        <title>Draft genome sequence of Streptomyces globisporus C-1027, which produces an antitumor antibiotic consisting of a nine-membered enediyne with a chromoprotein.</title>
        <authorList>
            <person name="Wang L."/>
            <person name="Wang S."/>
            <person name="He Q."/>
            <person name="Yu T."/>
            <person name="Li Q."/>
            <person name="Hong B."/>
        </authorList>
    </citation>
    <scope>NUCLEOTIDE SEQUENCE [LARGE SCALE GENOMIC DNA]</scope>
    <source>
        <strain evidence="2 3">C-1027</strain>
        <plasmid evidence="2 3">SGLP1</plasmid>
    </source>
</reference>
<geneLocation type="plasmid" evidence="2 3">
    <name>SGLP1</name>
</geneLocation>
<accession>A0A0U2TBL0</accession>
<dbReference type="EMBL" id="CP013739">
    <property type="protein sequence ID" value="ALU98496.1"/>
    <property type="molecule type" value="Genomic_DNA"/>
</dbReference>
<dbReference type="Proteomes" id="UP000064183">
    <property type="component" value="Plasmid SGLP1"/>
</dbReference>
<dbReference type="PANTHER" id="PTHR12435">
    <property type="match status" value="1"/>
</dbReference>
<dbReference type="RefSeq" id="WP_058954239.1">
    <property type="nucleotide sequence ID" value="NZ_CP013739.1"/>
</dbReference>
<evidence type="ECO:0000256" key="1">
    <source>
        <dbReference type="SAM" id="MobiDB-lite"/>
    </source>
</evidence>
<dbReference type="AlphaFoldDB" id="A0A0U2TBL0"/>